<feature type="region of interest" description="Disordered" evidence="1">
    <location>
        <begin position="1"/>
        <end position="21"/>
    </location>
</feature>
<dbReference type="InterPro" id="IPR011055">
    <property type="entry name" value="Dup_hybrid_motif"/>
</dbReference>
<dbReference type="Proteomes" id="UP000298513">
    <property type="component" value="Unassembled WGS sequence"/>
</dbReference>
<dbReference type="EMBL" id="SRRU01000016">
    <property type="protein sequence ID" value="TGN74285.1"/>
    <property type="molecule type" value="Genomic_DNA"/>
</dbReference>
<dbReference type="InterPro" id="IPR050570">
    <property type="entry name" value="Cell_wall_metabolism_enzyme"/>
</dbReference>
<dbReference type="PANTHER" id="PTHR21666:SF270">
    <property type="entry name" value="MUREIN HYDROLASE ACTIVATOR ENVC"/>
    <property type="match status" value="1"/>
</dbReference>
<feature type="region of interest" description="Disordered" evidence="1">
    <location>
        <begin position="80"/>
        <end position="99"/>
    </location>
</feature>
<proteinExistence type="predicted"/>
<dbReference type="CDD" id="cd12797">
    <property type="entry name" value="M23_peptidase"/>
    <property type="match status" value="1"/>
</dbReference>
<dbReference type="Pfam" id="PF01551">
    <property type="entry name" value="Peptidase_M23"/>
    <property type="match status" value="1"/>
</dbReference>
<feature type="compositionally biased region" description="Basic residues" evidence="1">
    <location>
        <begin position="1"/>
        <end position="20"/>
    </location>
</feature>
<feature type="domain" description="M23ase beta-sheet core" evidence="2">
    <location>
        <begin position="16"/>
        <end position="98"/>
    </location>
</feature>
<evidence type="ECO:0000259" key="2">
    <source>
        <dbReference type="Pfam" id="PF01551"/>
    </source>
</evidence>
<dbReference type="GO" id="GO:0004222">
    <property type="term" value="F:metalloendopeptidase activity"/>
    <property type="evidence" value="ECO:0007669"/>
    <property type="project" value="TreeGrafter"/>
</dbReference>
<dbReference type="AlphaFoldDB" id="A0A4Z1CYW2"/>
<reference evidence="3 4" key="1">
    <citation type="submission" date="2019-04" db="EMBL/GenBank/DDBJ databases">
        <title>Streptomyces sp. nov. Bv016 isolated from bark of Buahinia variegata.</title>
        <authorList>
            <person name="Kanchanasin P."/>
            <person name="Tanasupawat S."/>
            <person name="Yuki M."/>
            <person name="Kudo T."/>
        </authorList>
    </citation>
    <scope>NUCLEOTIDE SEQUENCE [LARGE SCALE GENOMIC DNA]</scope>
    <source>
        <strain evidence="3 4">JCM 4765</strain>
    </source>
</reference>
<dbReference type="Gene3D" id="2.70.70.10">
    <property type="entry name" value="Glucose Permease (Domain IIA)"/>
    <property type="match status" value="1"/>
</dbReference>
<keyword evidence="4" id="KW-1185">Reference proteome</keyword>
<comment type="caution">
    <text evidence="3">The sequence shown here is derived from an EMBL/GenBank/DDBJ whole genome shotgun (WGS) entry which is preliminary data.</text>
</comment>
<dbReference type="SUPFAM" id="SSF51261">
    <property type="entry name" value="Duplicated hybrid motif"/>
    <property type="match status" value="1"/>
</dbReference>
<evidence type="ECO:0000313" key="4">
    <source>
        <dbReference type="Proteomes" id="UP000298513"/>
    </source>
</evidence>
<name>A0A4Z1CYW2_STRGP</name>
<dbReference type="InterPro" id="IPR016047">
    <property type="entry name" value="M23ase_b-sheet_dom"/>
</dbReference>
<dbReference type="PANTHER" id="PTHR21666">
    <property type="entry name" value="PEPTIDASE-RELATED"/>
    <property type="match status" value="1"/>
</dbReference>
<accession>A0A4Z1CYW2</accession>
<evidence type="ECO:0000313" key="3">
    <source>
        <dbReference type="EMBL" id="TGN74285.1"/>
    </source>
</evidence>
<gene>
    <name evidence="3" type="ORF">E5082_31015</name>
</gene>
<evidence type="ECO:0000256" key="1">
    <source>
        <dbReference type="SAM" id="MobiDB-lite"/>
    </source>
</evidence>
<organism evidence="3 4">
    <name type="scientific">Streptomyces griseoluteus</name>
    <dbReference type="NCBI Taxonomy" id="29306"/>
    <lineage>
        <taxon>Bacteria</taxon>
        <taxon>Bacillati</taxon>
        <taxon>Actinomycetota</taxon>
        <taxon>Actinomycetes</taxon>
        <taxon>Kitasatosporales</taxon>
        <taxon>Streptomycetaceae</taxon>
        <taxon>Streptomyces</taxon>
    </lineage>
</organism>
<protein>
    <submittedName>
        <fullName evidence="3">M23 family metallopeptidase</fullName>
    </submittedName>
</protein>
<sequence length="111" mass="11964">MEAGRRRPPHGGRTSPRRRSAPVIAARNGTVAWSNGKGGAHGQWIGLSADNGHVYTYRHLSQRQVDDCHKVTAGQQLGRIGATGNAEGPHLPFEMSTGSHWSYGKVAKPGW</sequence>